<feature type="region of interest" description="Disordered" evidence="2">
    <location>
        <begin position="58"/>
        <end position="78"/>
    </location>
</feature>
<gene>
    <name evidence="4" type="ORF">AMETH_6848</name>
</gene>
<dbReference type="Gene3D" id="3.20.20.30">
    <property type="entry name" value="Luciferase-like domain"/>
    <property type="match status" value="1"/>
</dbReference>
<feature type="domain" description="Luciferase-like" evidence="3">
    <location>
        <begin position="83"/>
        <end position="288"/>
    </location>
</feature>
<keyword evidence="4" id="KW-0503">Monooxygenase</keyword>
<sequence length="316" mass="33244">MRNPRHPAAVAGDHEHRSGAGHRGHDQLRRRGRGPGEAGGGRRAEVGVVRAAVRLRRGRAGDRGRARGAGVVGRHVGHPDLRTAPAAGLQPAQTAQAATHGRFRLGLALGAKNLLEGSFGLTYERPVARLREFLTVLRELFTTGTADFRGEVLTAVPPLPATVPGADPVPLLVAAMGPQALRATGELADGTLPYLAGPKVLAGEIVPAITAAASGQPRVIAFVAGVVTSDVEQVRANAVEQLAFYERIPSYQRVIGLEGASRAGELAVVGDEETVAAEVRRYFDAGATEVVFTQTDLGSAEDQRRTWRLLGELSGK</sequence>
<dbReference type="KEGG" id="amq:AMETH_6848"/>
<dbReference type="InterPro" id="IPR011251">
    <property type="entry name" value="Luciferase-like_dom"/>
</dbReference>
<accession>A0A076N7Q3</accession>
<reference evidence="4 5" key="1">
    <citation type="submission" date="2014-07" db="EMBL/GenBank/DDBJ databases">
        <title>Whole Genome Sequence of the Amycolatopsis methanolica 239.</title>
        <authorList>
            <person name="Tang B."/>
        </authorList>
    </citation>
    <scope>NUCLEOTIDE SEQUENCE [LARGE SCALE GENOMIC DNA]</scope>
    <source>
        <strain evidence="4 5">239</strain>
    </source>
</reference>
<dbReference type="Pfam" id="PF00296">
    <property type="entry name" value="Bac_luciferase"/>
    <property type="match status" value="1"/>
</dbReference>
<evidence type="ECO:0000256" key="2">
    <source>
        <dbReference type="SAM" id="MobiDB-lite"/>
    </source>
</evidence>
<organism evidence="4 5">
    <name type="scientific">Amycolatopsis methanolica 239</name>
    <dbReference type="NCBI Taxonomy" id="1068978"/>
    <lineage>
        <taxon>Bacteria</taxon>
        <taxon>Bacillati</taxon>
        <taxon>Actinomycetota</taxon>
        <taxon>Actinomycetes</taxon>
        <taxon>Pseudonocardiales</taxon>
        <taxon>Pseudonocardiaceae</taxon>
        <taxon>Amycolatopsis</taxon>
        <taxon>Amycolatopsis methanolica group</taxon>
    </lineage>
</organism>
<dbReference type="AlphaFoldDB" id="A0A076N7Q3"/>
<evidence type="ECO:0000313" key="5">
    <source>
        <dbReference type="Proteomes" id="UP000062973"/>
    </source>
</evidence>
<dbReference type="STRING" id="1068978.AMETH_6848"/>
<name>A0A076N7Q3_AMYME</name>
<evidence type="ECO:0000313" key="4">
    <source>
        <dbReference type="EMBL" id="AIJ26940.1"/>
    </source>
</evidence>
<dbReference type="RefSeq" id="WP_323806975.1">
    <property type="nucleotide sequence ID" value="NZ_AQUL01000001.1"/>
</dbReference>
<dbReference type="CDD" id="cd01097">
    <property type="entry name" value="Tetrahydromethanopterin_reductase"/>
    <property type="match status" value="1"/>
</dbReference>
<dbReference type="InterPro" id="IPR019910">
    <property type="entry name" value="Lucif-like_OxRdtase_MSMEG_4879"/>
</dbReference>
<keyword evidence="5" id="KW-1185">Reference proteome</keyword>
<evidence type="ECO:0000256" key="1">
    <source>
        <dbReference type="ARBA" id="ARBA00023002"/>
    </source>
</evidence>
<dbReference type="PATRIC" id="fig|1068978.7.peg.7357"/>
<dbReference type="InterPro" id="IPR036661">
    <property type="entry name" value="Luciferase-like_sf"/>
</dbReference>
<evidence type="ECO:0000259" key="3">
    <source>
        <dbReference type="Pfam" id="PF00296"/>
    </source>
</evidence>
<dbReference type="SUPFAM" id="SSF51679">
    <property type="entry name" value="Bacterial luciferase-like"/>
    <property type="match status" value="1"/>
</dbReference>
<proteinExistence type="predicted"/>
<dbReference type="NCBIfam" id="TIGR03564">
    <property type="entry name" value="F420_MSMEG_4879"/>
    <property type="match status" value="1"/>
</dbReference>
<dbReference type="HOGENOM" id="CLU_878922_0_0_11"/>
<feature type="compositionally biased region" description="Basic and acidic residues" evidence="2">
    <location>
        <begin position="12"/>
        <end position="29"/>
    </location>
</feature>
<dbReference type="eggNOG" id="COG2141">
    <property type="taxonomic scope" value="Bacteria"/>
</dbReference>
<protein>
    <submittedName>
        <fullName evidence="4">Monooxygenase</fullName>
    </submittedName>
</protein>
<dbReference type="PANTHER" id="PTHR43244">
    <property type="match status" value="1"/>
</dbReference>
<dbReference type="GO" id="GO:0004497">
    <property type="term" value="F:monooxygenase activity"/>
    <property type="evidence" value="ECO:0007669"/>
    <property type="project" value="UniProtKB-KW"/>
</dbReference>
<feature type="region of interest" description="Disordered" evidence="2">
    <location>
        <begin position="1"/>
        <end position="45"/>
    </location>
</feature>
<dbReference type="EMBL" id="CP009110">
    <property type="protein sequence ID" value="AIJ26940.1"/>
    <property type="molecule type" value="Genomic_DNA"/>
</dbReference>
<dbReference type="PANTHER" id="PTHR43244:SF1">
    <property type="entry name" value="5,10-METHYLENETETRAHYDROMETHANOPTERIN REDUCTASE"/>
    <property type="match status" value="1"/>
</dbReference>
<dbReference type="GO" id="GO:0016705">
    <property type="term" value="F:oxidoreductase activity, acting on paired donors, with incorporation or reduction of molecular oxygen"/>
    <property type="evidence" value="ECO:0007669"/>
    <property type="project" value="InterPro"/>
</dbReference>
<keyword evidence="1" id="KW-0560">Oxidoreductase</keyword>
<dbReference type="InterPro" id="IPR050564">
    <property type="entry name" value="F420-G6PD/mer"/>
</dbReference>
<dbReference type="Proteomes" id="UP000062973">
    <property type="component" value="Chromosome"/>
</dbReference>